<evidence type="ECO:0000313" key="3">
    <source>
        <dbReference type="EMBL" id="KAG0558662.1"/>
    </source>
</evidence>
<keyword evidence="4" id="KW-1185">Reference proteome</keyword>
<dbReference type="InterPro" id="IPR000719">
    <property type="entry name" value="Prot_kinase_dom"/>
</dbReference>
<gene>
    <name evidence="3" type="ORF">KC19_10G044500</name>
</gene>
<reference evidence="3" key="1">
    <citation type="submission" date="2020-06" db="EMBL/GenBank/DDBJ databases">
        <title>WGS assembly of Ceratodon purpureus strain R40.</title>
        <authorList>
            <person name="Carey S.B."/>
            <person name="Jenkins J."/>
            <person name="Shu S."/>
            <person name="Lovell J.T."/>
            <person name="Sreedasyam A."/>
            <person name="Maumus F."/>
            <person name="Tiley G.P."/>
            <person name="Fernandez-Pozo N."/>
            <person name="Barry K."/>
            <person name="Chen C."/>
            <person name="Wang M."/>
            <person name="Lipzen A."/>
            <person name="Daum C."/>
            <person name="Saski C.A."/>
            <person name="Payton A.C."/>
            <person name="Mcbreen J.C."/>
            <person name="Conrad R.E."/>
            <person name="Kollar L.M."/>
            <person name="Olsson S."/>
            <person name="Huttunen S."/>
            <person name="Landis J.B."/>
            <person name="Wickett N.J."/>
            <person name="Johnson M.G."/>
            <person name="Rensing S.A."/>
            <person name="Grimwood J."/>
            <person name="Schmutz J."/>
            <person name="Mcdaniel S.F."/>
        </authorList>
    </citation>
    <scope>NUCLEOTIDE SEQUENCE</scope>
    <source>
        <strain evidence="3">R40</strain>
    </source>
</reference>
<name>A0A8T0GNR1_CERPU</name>
<dbReference type="EMBL" id="CM026431">
    <property type="protein sequence ID" value="KAG0558662.1"/>
    <property type="molecule type" value="Genomic_DNA"/>
</dbReference>
<evidence type="ECO:0000313" key="4">
    <source>
        <dbReference type="Proteomes" id="UP000822688"/>
    </source>
</evidence>
<dbReference type="Gene3D" id="1.10.510.10">
    <property type="entry name" value="Transferase(Phosphotransferase) domain 1"/>
    <property type="match status" value="1"/>
</dbReference>
<dbReference type="Proteomes" id="UP000822688">
    <property type="component" value="Chromosome 10"/>
</dbReference>
<dbReference type="SUPFAM" id="SSF56112">
    <property type="entry name" value="Protein kinase-like (PK-like)"/>
    <property type="match status" value="1"/>
</dbReference>
<feature type="domain" description="Protein kinase" evidence="2">
    <location>
        <begin position="108"/>
        <end position="420"/>
    </location>
</feature>
<dbReference type="Pfam" id="PF07714">
    <property type="entry name" value="PK_Tyr_Ser-Thr"/>
    <property type="match status" value="1"/>
</dbReference>
<organism evidence="3 4">
    <name type="scientific">Ceratodon purpureus</name>
    <name type="common">Fire moss</name>
    <name type="synonym">Dicranum purpureum</name>
    <dbReference type="NCBI Taxonomy" id="3225"/>
    <lineage>
        <taxon>Eukaryota</taxon>
        <taxon>Viridiplantae</taxon>
        <taxon>Streptophyta</taxon>
        <taxon>Embryophyta</taxon>
        <taxon>Bryophyta</taxon>
        <taxon>Bryophytina</taxon>
        <taxon>Bryopsida</taxon>
        <taxon>Dicranidae</taxon>
        <taxon>Pseudoditrichales</taxon>
        <taxon>Ditrichaceae</taxon>
        <taxon>Ceratodon</taxon>
    </lineage>
</organism>
<feature type="compositionally biased region" description="Low complexity" evidence="1">
    <location>
        <begin position="57"/>
        <end position="77"/>
    </location>
</feature>
<dbReference type="InterPro" id="IPR001245">
    <property type="entry name" value="Ser-Thr/Tyr_kinase_cat_dom"/>
</dbReference>
<proteinExistence type="predicted"/>
<accession>A0A8T0GNR1</accession>
<protein>
    <recommendedName>
        <fullName evidence="2">Protein kinase domain-containing protein</fullName>
    </recommendedName>
</protein>
<dbReference type="PANTHER" id="PTHR46863">
    <property type="entry name" value="OS09G0572100 PROTEIN"/>
    <property type="match status" value="1"/>
</dbReference>
<dbReference type="PANTHER" id="PTHR46863:SF1">
    <property type="entry name" value="PROTEIN KINASE SUPERFAMILY PROTEIN"/>
    <property type="match status" value="1"/>
</dbReference>
<feature type="region of interest" description="Disordered" evidence="1">
    <location>
        <begin position="33"/>
        <end position="77"/>
    </location>
</feature>
<evidence type="ECO:0000259" key="2">
    <source>
        <dbReference type="PROSITE" id="PS50011"/>
    </source>
</evidence>
<dbReference type="GO" id="GO:0004672">
    <property type="term" value="F:protein kinase activity"/>
    <property type="evidence" value="ECO:0007669"/>
    <property type="project" value="InterPro"/>
</dbReference>
<sequence>MLTVVDFCAMCRKYPTLEASMCLVKRTKAKKQVLSASESAPPSRTRPRPKVPDESSLELTNSKSTTNSSKESRLSSASATSLTNIREMLSDGPIIFQYKDLCKATENFSPSKKVGASVYRGKWHKTEMAIVVDKRGGAAGNFVAEIKNLGSVHHSNLVRLLGGCMNGDHVYLVYDYINGGNLRQYLHSAHSPGFSALPTWMSRIQVALEVSKGLEYLHHHTLMPTVHKYMKSSNILLDDDLHVRIAFFGVARIRGETGFTEVKIKSALPEEGEIREVKEVDQELNDRKPHRVMRRSHSIKITGTHGYMAPEYASGGLISTKLDVFAFGVILLELLSGKEPVSFQANVGATQMKKTLLHEVIMSICNSNDPKSRLRAWIDPLLRDRFPLDCALKAALLAKSCVDPIPELRPDMSKVSMTLLQIQMSSQIWDDKMKASKDLLTSTMQAR</sequence>
<dbReference type="InterPro" id="IPR011009">
    <property type="entry name" value="Kinase-like_dom_sf"/>
</dbReference>
<dbReference type="GO" id="GO:0005524">
    <property type="term" value="F:ATP binding"/>
    <property type="evidence" value="ECO:0007669"/>
    <property type="project" value="InterPro"/>
</dbReference>
<dbReference type="Gene3D" id="3.30.200.20">
    <property type="entry name" value="Phosphorylase Kinase, domain 1"/>
    <property type="match status" value="1"/>
</dbReference>
<dbReference type="Pfam" id="PF00069">
    <property type="entry name" value="Pkinase"/>
    <property type="match status" value="1"/>
</dbReference>
<comment type="caution">
    <text evidence="3">The sequence shown here is derived from an EMBL/GenBank/DDBJ whole genome shotgun (WGS) entry which is preliminary data.</text>
</comment>
<dbReference type="AlphaFoldDB" id="A0A8T0GNR1"/>
<evidence type="ECO:0000256" key="1">
    <source>
        <dbReference type="SAM" id="MobiDB-lite"/>
    </source>
</evidence>
<dbReference type="PROSITE" id="PS50011">
    <property type="entry name" value="PROTEIN_KINASE_DOM"/>
    <property type="match status" value="1"/>
</dbReference>